<dbReference type="PANTHER" id="PTHR43371">
    <property type="entry name" value="VITAMIN B12-DEPENDENT RIBONUCLEOTIDE REDUCTASE"/>
    <property type="match status" value="1"/>
</dbReference>
<dbReference type="GO" id="GO:0004748">
    <property type="term" value="F:ribonucleoside-diphosphate reductase activity, thioredoxin disulfide as acceptor"/>
    <property type="evidence" value="ECO:0007669"/>
    <property type="project" value="UniProtKB-EC"/>
</dbReference>
<dbReference type="Gene3D" id="3.20.70.20">
    <property type="match status" value="1"/>
</dbReference>
<dbReference type="EC" id="1.17.4.1" evidence="3 13"/>
<evidence type="ECO:0000259" key="15">
    <source>
        <dbReference type="Pfam" id="PF08471"/>
    </source>
</evidence>
<evidence type="ECO:0000256" key="6">
    <source>
        <dbReference type="ARBA" id="ARBA00022634"/>
    </source>
</evidence>
<reference evidence="17 18" key="1">
    <citation type="journal article" date="2016" name="Nat. Commun.">
        <title>Thousands of microbial genomes shed light on interconnected biogeochemical processes in an aquifer system.</title>
        <authorList>
            <person name="Anantharaman K."/>
            <person name="Brown C.T."/>
            <person name="Hug L.A."/>
            <person name="Sharon I."/>
            <person name="Castelle C.J."/>
            <person name="Probst A.J."/>
            <person name="Thomas B.C."/>
            <person name="Singh A."/>
            <person name="Wilkins M.J."/>
            <person name="Karaoz U."/>
            <person name="Brodie E.L."/>
            <person name="Williams K.H."/>
            <person name="Hubbard S.S."/>
            <person name="Banfield J.F."/>
        </authorList>
    </citation>
    <scope>NUCLEOTIDE SEQUENCE [LARGE SCALE GENOMIC DNA]</scope>
</reference>
<evidence type="ECO:0000256" key="13">
    <source>
        <dbReference type="RuleBase" id="RU364064"/>
    </source>
</evidence>
<keyword evidence="5 13" id="KW-0846">Cobalamin</keyword>
<evidence type="ECO:0000256" key="2">
    <source>
        <dbReference type="ARBA" id="ARBA00007405"/>
    </source>
</evidence>
<feature type="domain" description="TSCPD" evidence="16">
    <location>
        <begin position="727"/>
        <end position="829"/>
    </location>
</feature>
<dbReference type="InterPro" id="IPR013678">
    <property type="entry name" value="RNR_2_N"/>
</dbReference>
<dbReference type="InterPro" id="IPR013344">
    <property type="entry name" value="RNR_NrdJ/NrdZ"/>
</dbReference>
<keyword evidence="6 13" id="KW-0237">DNA synthesis</keyword>
<evidence type="ECO:0000259" key="16">
    <source>
        <dbReference type="Pfam" id="PF12637"/>
    </source>
</evidence>
<keyword evidence="9" id="KW-1015">Disulfide bond</keyword>
<evidence type="ECO:0000256" key="12">
    <source>
        <dbReference type="ARBA" id="ARBA00047754"/>
    </source>
</evidence>
<protein>
    <recommendedName>
        <fullName evidence="4 13">Vitamin B12-dependent ribonucleotide reductase</fullName>
        <ecNumber evidence="3 13">1.17.4.1</ecNumber>
    </recommendedName>
</protein>
<keyword evidence="10 13" id="KW-0170">Cobalt</keyword>
<evidence type="ECO:0000313" key="17">
    <source>
        <dbReference type="EMBL" id="OGM98445.1"/>
    </source>
</evidence>
<comment type="caution">
    <text evidence="17">The sequence shown here is derived from an EMBL/GenBank/DDBJ whole genome shotgun (WGS) entry which is preliminary data.</text>
</comment>
<dbReference type="PRINTS" id="PR01183">
    <property type="entry name" value="RIBORDTASEM1"/>
</dbReference>
<evidence type="ECO:0000256" key="7">
    <source>
        <dbReference type="ARBA" id="ARBA00022741"/>
    </source>
</evidence>
<dbReference type="GO" id="GO:0050897">
    <property type="term" value="F:cobalt ion binding"/>
    <property type="evidence" value="ECO:0007669"/>
    <property type="project" value="InterPro"/>
</dbReference>
<name>A0A1F8EEN7_9BACT</name>
<comment type="function">
    <text evidence="11 13">Catalyzes the reduction of ribonucleotides to deoxyribonucleotides. May function to provide a pool of deoxyribonucleotide precursors for DNA repair during oxygen limitation and/or for immediate growth after restoration of oxygen.</text>
</comment>
<evidence type="ECO:0000256" key="1">
    <source>
        <dbReference type="ARBA" id="ARBA00001922"/>
    </source>
</evidence>
<keyword evidence="8 13" id="KW-0560">Oxidoreductase</keyword>
<comment type="similarity">
    <text evidence="2 13">Belongs to the ribonucleoside diphosphate reductase class-2 family.</text>
</comment>
<comment type="catalytic activity">
    <reaction evidence="12 13">
        <text>a 2'-deoxyribonucleoside 5'-diphosphate + [thioredoxin]-disulfide + H2O = a ribonucleoside 5'-diphosphate + [thioredoxin]-dithiol</text>
        <dbReference type="Rhea" id="RHEA:23252"/>
        <dbReference type="Rhea" id="RHEA-COMP:10698"/>
        <dbReference type="Rhea" id="RHEA-COMP:10700"/>
        <dbReference type="ChEBI" id="CHEBI:15377"/>
        <dbReference type="ChEBI" id="CHEBI:29950"/>
        <dbReference type="ChEBI" id="CHEBI:50058"/>
        <dbReference type="ChEBI" id="CHEBI:57930"/>
        <dbReference type="ChEBI" id="CHEBI:73316"/>
        <dbReference type="EC" id="1.17.4.1"/>
    </reaction>
</comment>
<evidence type="ECO:0000256" key="11">
    <source>
        <dbReference type="ARBA" id="ARBA00025437"/>
    </source>
</evidence>
<evidence type="ECO:0000313" key="18">
    <source>
        <dbReference type="Proteomes" id="UP000176893"/>
    </source>
</evidence>
<dbReference type="AlphaFoldDB" id="A0A1F8EEN7"/>
<dbReference type="GO" id="GO:0000166">
    <property type="term" value="F:nucleotide binding"/>
    <property type="evidence" value="ECO:0007669"/>
    <property type="project" value="UniProtKB-KW"/>
</dbReference>
<evidence type="ECO:0000256" key="10">
    <source>
        <dbReference type="ARBA" id="ARBA00023285"/>
    </source>
</evidence>
<dbReference type="Pfam" id="PF08471">
    <property type="entry name" value="Ribonuc_red_2_N"/>
    <property type="match status" value="1"/>
</dbReference>
<dbReference type="InterPro" id="IPR000788">
    <property type="entry name" value="RNR_lg_C"/>
</dbReference>
<feature type="domain" description="Ribonucleotide reductase class II vitamin B12-dependent N-terminal" evidence="15">
    <location>
        <begin position="35"/>
        <end position="127"/>
    </location>
</feature>
<dbReference type="GO" id="GO:0071897">
    <property type="term" value="P:DNA biosynthetic process"/>
    <property type="evidence" value="ECO:0007669"/>
    <property type="project" value="UniProtKB-KW"/>
</dbReference>
<proteinExistence type="inferred from homology"/>
<evidence type="ECO:0000256" key="5">
    <source>
        <dbReference type="ARBA" id="ARBA00022628"/>
    </source>
</evidence>
<dbReference type="EMBL" id="MGJB01000015">
    <property type="protein sequence ID" value="OGM98445.1"/>
    <property type="molecule type" value="Genomic_DNA"/>
</dbReference>
<dbReference type="GO" id="GO:0031419">
    <property type="term" value="F:cobalamin binding"/>
    <property type="evidence" value="ECO:0007669"/>
    <property type="project" value="UniProtKB-KW"/>
</dbReference>
<gene>
    <name evidence="17" type="ORF">A2649_02605</name>
</gene>
<dbReference type="NCBIfam" id="NF005122">
    <property type="entry name" value="PRK06556.1"/>
    <property type="match status" value="1"/>
</dbReference>
<dbReference type="Proteomes" id="UP000176893">
    <property type="component" value="Unassembled WGS sequence"/>
</dbReference>
<dbReference type="STRING" id="1802661.A2649_02605"/>
<accession>A0A1F8EEN7</accession>
<evidence type="ECO:0000256" key="3">
    <source>
        <dbReference type="ARBA" id="ARBA00012274"/>
    </source>
</evidence>
<dbReference type="SUPFAM" id="SSF51998">
    <property type="entry name" value="PFL-like glycyl radical enzymes"/>
    <property type="match status" value="1"/>
</dbReference>
<evidence type="ECO:0000256" key="8">
    <source>
        <dbReference type="ARBA" id="ARBA00023002"/>
    </source>
</evidence>
<feature type="domain" description="Ribonucleotide reductase large subunit C-terminal" evidence="14">
    <location>
        <begin position="148"/>
        <end position="694"/>
    </location>
</feature>
<comment type="cofactor">
    <cofactor evidence="1 13">
        <name>adenosylcob(III)alamin</name>
        <dbReference type="ChEBI" id="CHEBI:18408"/>
    </cofactor>
</comment>
<dbReference type="Pfam" id="PF02867">
    <property type="entry name" value="Ribonuc_red_lgC"/>
    <property type="match status" value="1"/>
</dbReference>
<evidence type="ECO:0000256" key="4">
    <source>
        <dbReference type="ARBA" id="ARBA00014409"/>
    </source>
</evidence>
<dbReference type="Pfam" id="PF12637">
    <property type="entry name" value="TSCPD"/>
    <property type="match status" value="1"/>
</dbReference>
<dbReference type="NCBIfam" id="TIGR02504">
    <property type="entry name" value="NrdJ_Z"/>
    <property type="match status" value="1"/>
</dbReference>
<sequence length="927" mass="102714">MEENLFTDNGLAERGLKWPRFFGSKHPYDEIIWETRTAKITKGDGTVVFEQKDVEVPSFWSQTATDIVASKYFRGQLGTQDREYSAKQMIDRVAKTIGYWGLKDDYFASSEDCENFILDLTWILINQYAAFNSPIWFNVGVHERPQCSACFILAVEDNMQSILDWYRDEGWIFKYGSGAGTNLSKLRSSKEPLSKGGYSSGPVSFMKGADGVANSIRSGGTTRRAAKMVVLNADHPDIKNFVYCKKIIEDMTKALISSGIKDSITADIFDPYTLLPYQNANNSVRVNDEFMRAVQADGYWNLIGVTTGGIVETIKARELMDWIADAAWHSADPGMQYDTTINEWHTCPNTGRINASNPCSEYMHLDNSACNLASLNLVKFLKMGGKFDVELFRKAVDVMITAQDIIVDNASYPTEKIGENSRNFRQLGLGYANLGATLMVLGLPYDSEKGRILAGQITSLMCGEAYRMSAVLSDIKGPFAGYELNREPTLRVVAKHLGESEKLFEASEILGVEDRDLQTVSRLVWHDALDLGRKYGIRNSQMTVLAPTGTIAFLMDCDTTGIEPELALVKYKKLVGGGTLKLVNNHIPLSLRRLGYSNEQTEEISNYLLEKETIEGAPHLKEEHISVFDCSFKAQNGKRSIHYMGHVKMMAAAQPFISGAISKTVNLPAEAMVDDIKNVFMEGWRLGLKAIAVYRDGSKSIQPLNTKKEENNQFIEKVNGYTRIKLPDERPSITHKFNVGGFESYLTVGFYPDTMKPGETFLIAAKEGSTISGLFNTIATLISVCLQSGVPLKTLVRKFKDVRFDPAGFTNNPNIPTAKSVTDYVFRYLGMKYLKPEDREELFGPDHASMEPVEIKEAVAHESKSDSLLAELVSKPLASTSVGGNNKAPGHVLIADAPACVQCGTLMVRAGSCYSCPNCFATTGVCN</sequence>
<dbReference type="InterPro" id="IPR050862">
    <property type="entry name" value="RdRp_reductase_class-2"/>
</dbReference>
<keyword evidence="7 13" id="KW-0547">Nucleotide-binding</keyword>
<dbReference type="PANTHER" id="PTHR43371:SF1">
    <property type="entry name" value="RIBONUCLEOSIDE-DIPHOSPHATE REDUCTASE"/>
    <property type="match status" value="1"/>
</dbReference>
<dbReference type="InterPro" id="IPR024434">
    <property type="entry name" value="TSCPD_dom"/>
</dbReference>
<dbReference type="CDD" id="cd02888">
    <property type="entry name" value="RNR_II_dimer"/>
    <property type="match status" value="1"/>
</dbReference>
<organism evidence="17 18">
    <name type="scientific">Candidatus Yanofskybacteria bacterium RIFCSPHIGHO2_01_FULL_41_26</name>
    <dbReference type="NCBI Taxonomy" id="1802661"/>
    <lineage>
        <taxon>Bacteria</taxon>
        <taxon>Candidatus Yanofskyibacteriota</taxon>
    </lineage>
</organism>
<evidence type="ECO:0000256" key="9">
    <source>
        <dbReference type="ARBA" id="ARBA00023157"/>
    </source>
</evidence>
<evidence type="ECO:0000259" key="14">
    <source>
        <dbReference type="Pfam" id="PF02867"/>
    </source>
</evidence>